<evidence type="ECO:0000313" key="3">
    <source>
        <dbReference type="Proteomes" id="UP000054018"/>
    </source>
</evidence>
<sequence length="299" mass="32909">MHDHDLHIWQLYAQYPSIFIKLIKSWFQLLCKKYNDANKTLGATRAGLTAMELREKLEMKRLLNKILDTFPWWEDLHGFWRTNLPYNTVFSTGDLGQDFVMEAQQFFAGEKNAVAKEDEGLECDNESSHVLDMQVLPHPEVAYDPSVSAATPISPPASIYSKVTASTMTSFSKTFSQSVLADITSPSTTGVLKSLSLHAVEVGATTSTEKDKGKGKVTTDANSMSLGIPPHAPSSSSSSAACKHLWDPGSDISSKLSKASDSLMQQIQNSAEAKSESKWMRIQAEIIGKELRACDKSAQ</sequence>
<accession>A0A0C9YVE5</accession>
<evidence type="ECO:0000313" key="2">
    <source>
        <dbReference type="EMBL" id="KIK14152.1"/>
    </source>
</evidence>
<evidence type="ECO:0000256" key="1">
    <source>
        <dbReference type="SAM" id="MobiDB-lite"/>
    </source>
</evidence>
<dbReference type="STRING" id="765257.A0A0C9YVE5"/>
<feature type="region of interest" description="Disordered" evidence="1">
    <location>
        <begin position="205"/>
        <end position="242"/>
    </location>
</feature>
<dbReference type="AlphaFoldDB" id="A0A0C9YVE5"/>
<dbReference type="HOGENOM" id="CLU_074875_0_0_1"/>
<organism evidence="2 3">
    <name type="scientific">Pisolithus microcarpus 441</name>
    <dbReference type="NCBI Taxonomy" id="765257"/>
    <lineage>
        <taxon>Eukaryota</taxon>
        <taxon>Fungi</taxon>
        <taxon>Dikarya</taxon>
        <taxon>Basidiomycota</taxon>
        <taxon>Agaricomycotina</taxon>
        <taxon>Agaricomycetes</taxon>
        <taxon>Agaricomycetidae</taxon>
        <taxon>Boletales</taxon>
        <taxon>Sclerodermatineae</taxon>
        <taxon>Pisolithaceae</taxon>
        <taxon>Pisolithus</taxon>
    </lineage>
</organism>
<dbReference type="Proteomes" id="UP000054018">
    <property type="component" value="Unassembled WGS sequence"/>
</dbReference>
<gene>
    <name evidence="2" type="ORF">PISMIDRAFT_17488</name>
</gene>
<dbReference type="OrthoDB" id="10477945at2759"/>
<protein>
    <submittedName>
        <fullName evidence="2">Uncharacterized protein</fullName>
    </submittedName>
</protein>
<reference evidence="2 3" key="1">
    <citation type="submission" date="2014-04" db="EMBL/GenBank/DDBJ databases">
        <authorList>
            <consortium name="DOE Joint Genome Institute"/>
            <person name="Kuo A."/>
            <person name="Kohler A."/>
            <person name="Costa M.D."/>
            <person name="Nagy L.G."/>
            <person name="Floudas D."/>
            <person name="Copeland A."/>
            <person name="Barry K.W."/>
            <person name="Cichocki N."/>
            <person name="Veneault-Fourrey C."/>
            <person name="LaButti K."/>
            <person name="Lindquist E.A."/>
            <person name="Lipzen A."/>
            <person name="Lundell T."/>
            <person name="Morin E."/>
            <person name="Murat C."/>
            <person name="Sun H."/>
            <person name="Tunlid A."/>
            <person name="Henrissat B."/>
            <person name="Grigoriev I.V."/>
            <person name="Hibbett D.S."/>
            <person name="Martin F."/>
            <person name="Nordberg H.P."/>
            <person name="Cantor M.N."/>
            <person name="Hua S.X."/>
        </authorList>
    </citation>
    <scope>NUCLEOTIDE SEQUENCE [LARGE SCALE GENOMIC DNA]</scope>
    <source>
        <strain evidence="2 3">441</strain>
    </source>
</reference>
<reference evidence="3" key="2">
    <citation type="submission" date="2015-01" db="EMBL/GenBank/DDBJ databases">
        <title>Evolutionary Origins and Diversification of the Mycorrhizal Mutualists.</title>
        <authorList>
            <consortium name="DOE Joint Genome Institute"/>
            <consortium name="Mycorrhizal Genomics Consortium"/>
            <person name="Kohler A."/>
            <person name="Kuo A."/>
            <person name="Nagy L.G."/>
            <person name="Floudas D."/>
            <person name="Copeland A."/>
            <person name="Barry K.W."/>
            <person name="Cichocki N."/>
            <person name="Veneault-Fourrey C."/>
            <person name="LaButti K."/>
            <person name="Lindquist E.A."/>
            <person name="Lipzen A."/>
            <person name="Lundell T."/>
            <person name="Morin E."/>
            <person name="Murat C."/>
            <person name="Riley R."/>
            <person name="Ohm R."/>
            <person name="Sun H."/>
            <person name="Tunlid A."/>
            <person name="Henrissat B."/>
            <person name="Grigoriev I.V."/>
            <person name="Hibbett D.S."/>
            <person name="Martin F."/>
        </authorList>
    </citation>
    <scope>NUCLEOTIDE SEQUENCE [LARGE SCALE GENOMIC DNA]</scope>
    <source>
        <strain evidence="3">441</strain>
    </source>
</reference>
<keyword evidence="3" id="KW-1185">Reference proteome</keyword>
<dbReference type="EMBL" id="KN833952">
    <property type="protein sequence ID" value="KIK14152.1"/>
    <property type="molecule type" value="Genomic_DNA"/>
</dbReference>
<name>A0A0C9YVE5_9AGAM</name>
<proteinExistence type="predicted"/>